<evidence type="ECO:0000256" key="10">
    <source>
        <dbReference type="PROSITE-ProRule" id="PRU00175"/>
    </source>
</evidence>
<dbReference type="GO" id="GO:0003723">
    <property type="term" value="F:RNA binding"/>
    <property type="evidence" value="ECO:0007669"/>
    <property type="project" value="UniProtKB-UniRule"/>
</dbReference>
<keyword evidence="3" id="KW-0963">Cytoplasm</keyword>
<dbReference type="InterPro" id="IPR013083">
    <property type="entry name" value="Znf_RING/FYVE/PHD"/>
</dbReference>
<reference evidence="12" key="3">
    <citation type="submission" date="2025-05" db="UniProtKB">
        <authorList>
            <consortium name="EnsemblMetazoa"/>
        </authorList>
    </citation>
    <scope>IDENTIFICATION</scope>
</reference>
<dbReference type="InterPro" id="IPR047226">
    <property type="entry name" value="KH-I_MEX3_rpt2"/>
</dbReference>
<dbReference type="SUPFAM" id="SSF57850">
    <property type="entry name" value="RING/U-box"/>
    <property type="match status" value="1"/>
</dbReference>
<dbReference type="EnsemblMetazoa" id="XM_017119441.2">
    <property type="protein sequence ID" value="XP_016974930.1"/>
    <property type="gene ID" value="LOC108041513"/>
</dbReference>
<dbReference type="RefSeq" id="XP_016974934.1">
    <property type="nucleotide sequence ID" value="XM_017119445.1"/>
</dbReference>
<dbReference type="RefSeq" id="XP_016974930.1">
    <property type="nucleotide sequence ID" value="XM_017119441.1"/>
</dbReference>
<keyword evidence="8" id="KW-0539">Nucleus</keyword>
<sequence length="718" mass="76590">MSAAHINTEFSGFNRVSSNSTSSSISSFNFLSASVSSSSSSLGESIITPGESIAPRESVSSCSLTTKFVPLKKKDKSAIEMSAQVTPKILTNINPKESIHKSNTVHQLEMIEQPKVNAASLPLSDDPRTLQLALELSLVGFNDNQTCYAQPAQAPPLSLIAQSHFEIGAINGVPAFSKTDNTLPPPSASSCLLLPVAGTVSLEDRSKKSQNMTECVPVPSSEHVAEIVGRQGCKIKALRAKTNTYIKTPVRGEEPVFVVTGRKEDVNKAKREILSAADHFSLIRASRKPIGDGQSSGIVGIASCSGGGAVPRMQSGPPCMPGQVTIQVRVPYRVVGLVVGPKGATIKHIQQETQTYIVTPSREKEPIFEVSGLPENVDTARKQIEAHIALRTGAGSGNGDANTMQGSESVETNEFAPLPTINSLTQILNDDLNSEILSSIYKNGIPSAQDYANNSIKIAGNGSNPVKPMQGHHTGNYFPKTEFSDMEMVGTLTPTGISDKHLPGNEVSMPLAKANVVFRNTSSKALTFCPPTSTSASIHSNSNANILTRSCSSASSTTSTKSTSNSANTPPEILNIWKNISDSIDVDEGIGDSPSIWNQPANIIPTAHCSPTISISPTDSVLGLGEHSTNQKNLHHTKEPTICNNQQKPQAIQLQSNPDKYLIHRECFVCNENNVTTALVPCGHNMFCMECANQICISMEAVCPVCHSIVYHAMRILG</sequence>
<dbReference type="SUPFAM" id="SSF54791">
    <property type="entry name" value="Eukaryotic type KH-domain (KH-domain type I)"/>
    <property type="match status" value="2"/>
</dbReference>
<dbReference type="EnsemblMetazoa" id="XM_017119442.2">
    <property type="protein sequence ID" value="XP_016974931.1"/>
    <property type="gene ID" value="LOC108041513"/>
</dbReference>
<keyword evidence="13" id="KW-1185">Reference proteome</keyword>
<dbReference type="SMART" id="SM00322">
    <property type="entry name" value="KH"/>
    <property type="match status" value="2"/>
</dbReference>
<dbReference type="CDD" id="cd22424">
    <property type="entry name" value="KH-I_MEX3_rpt2"/>
    <property type="match status" value="1"/>
</dbReference>
<dbReference type="PROSITE" id="PS50089">
    <property type="entry name" value="ZF_RING_2"/>
    <property type="match status" value="1"/>
</dbReference>
<evidence type="ECO:0000256" key="8">
    <source>
        <dbReference type="ARBA" id="ARBA00023242"/>
    </source>
</evidence>
<evidence type="ECO:0000313" key="15">
    <source>
        <dbReference type="RefSeq" id="XP_016974931.1"/>
    </source>
</evidence>
<dbReference type="AlphaFoldDB" id="A0A6P4EEI5"/>
<evidence type="ECO:0000256" key="6">
    <source>
        <dbReference type="ARBA" id="ARBA00022833"/>
    </source>
</evidence>
<dbReference type="GO" id="GO:0008270">
    <property type="term" value="F:zinc ion binding"/>
    <property type="evidence" value="ECO:0007669"/>
    <property type="project" value="UniProtKB-KW"/>
</dbReference>
<dbReference type="Proteomes" id="UP001652680">
    <property type="component" value="Unassembled WGS sequence"/>
</dbReference>
<name>A0A6P4EEI5_DRORH</name>
<dbReference type="GeneID" id="108041513"/>
<dbReference type="OrthoDB" id="427410at2759"/>
<reference evidence="14 15" key="2">
    <citation type="submission" date="2025-04" db="UniProtKB">
        <authorList>
            <consortium name="RefSeq"/>
        </authorList>
    </citation>
    <scope>IDENTIFICATION</scope>
</reference>
<protein>
    <submittedName>
        <fullName evidence="14 15">RNA-binding protein MEX3B isoform X1</fullName>
    </submittedName>
</protein>
<keyword evidence="7 9" id="KW-0694">RNA-binding</keyword>
<keyword evidence="6" id="KW-0862">Zinc</keyword>
<organism evidence="18">
    <name type="scientific">Drosophila rhopaloa</name>
    <name type="common">Fruit fly</name>
    <dbReference type="NCBI Taxonomy" id="1041015"/>
    <lineage>
        <taxon>Eukaryota</taxon>
        <taxon>Metazoa</taxon>
        <taxon>Ecdysozoa</taxon>
        <taxon>Arthropoda</taxon>
        <taxon>Hexapoda</taxon>
        <taxon>Insecta</taxon>
        <taxon>Pterygota</taxon>
        <taxon>Neoptera</taxon>
        <taxon>Endopterygota</taxon>
        <taxon>Diptera</taxon>
        <taxon>Brachycera</taxon>
        <taxon>Muscomorpha</taxon>
        <taxon>Ephydroidea</taxon>
        <taxon>Drosophilidae</taxon>
        <taxon>Drosophila</taxon>
        <taxon>Sophophora</taxon>
    </lineage>
</organism>
<evidence type="ECO:0000313" key="17">
    <source>
        <dbReference type="RefSeq" id="XP_016974933.1"/>
    </source>
</evidence>
<dbReference type="InterPro" id="IPR004087">
    <property type="entry name" value="KH_dom"/>
</dbReference>
<dbReference type="InterPro" id="IPR036612">
    <property type="entry name" value="KH_dom_type_1_sf"/>
</dbReference>
<dbReference type="EnsemblMetazoa" id="XM_017119445.2">
    <property type="protein sequence ID" value="XP_016974934.1"/>
    <property type="gene ID" value="LOC108041513"/>
</dbReference>
<evidence type="ECO:0000313" key="12">
    <source>
        <dbReference type="EnsemblMetazoa" id="XP_016974930.1"/>
    </source>
</evidence>
<dbReference type="PANTHER" id="PTHR23285:SF7">
    <property type="entry name" value="LD09246P1"/>
    <property type="match status" value="1"/>
</dbReference>
<comment type="subcellular location">
    <subcellularLocation>
        <location evidence="2">Cytoplasm</location>
    </subcellularLocation>
    <subcellularLocation>
        <location evidence="1">Nucleus</location>
    </subcellularLocation>
</comment>
<dbReference type="InterPro" id="IPR047227">
    <property type="entry name" value="MEX3"/>
</dbReference>
<dbReference type="EnsemblMetazoa" id="XM_017119444.2">
    <property type="protein sequence ID" value="XP_016974933.1"/>
    <property type="gene ID" value="LOC108041513"/>
</dbReference>
<dbReference type="Pfam" id="PF13920">
    <property type="entry name" value="zf-C3HC4_3"/>
    <property type="match status" value="1"/>
</dbReference>
<proteinExistence type="predicted"/>
<evidence type="ECO:0000313" key="16">
    <source>
        <dbReference type="RefSeq" id="XP_016974932.1"/>
    </source>
</evidence>
<dbReference type="CDD" id="cd22423">
    <property type="entry name" value="KH-I_MEX3_rpt1"/>
    <property type="match status" value="1"/>
</dbReference>
<evidence type="ECO:0000256" key="1">
    <source>
        <dbReference type="ARBA" id="ARBA00004123"/>
    </source>
</evidence>
<keyword evidence="4" id="KW-0677">Repeat</keyword>
<dbReference type="Gene3D" id="3.30.1370.10">
    <property type="entry name" value="K Homology domain, type 1"/>
    <property type="match status" value="2"/>
</dbReference>
<evidence type="ECO:0000256" key="4">
    <source>
        <dbReference type="ARBA" id="ARBA00022737"/>
    </source>
</evidence>
<reference evidence="13" key="1">
    <citation type="journal article" date="2021" name="Elife">
        <title>Highly contiguous assemblies of 101 drosophilid genomes.</title>
        <authorList>
            <person name="Kim B.Y."/>
            <person name="Wang J.R."/>
            <person name="Miller D.E."/>
            <person name="Barmina O."/>
            <person name="Delaney E."/>
            <person name="Thompson A."/>
            <person name="Comeault A.A."/>
            <person name="Peede D."/>
            <person name="D'Agostino E.R."/>
            <person name="Pelaez J."/>
            <person name="Aguilar J.M."/>
            <person name="Haji D."/>
            <person name="Matsunaga T."/>
            <person name="Armstrong E.E."/>
            <person name="Zych M."/>
            <person name="Ogawa Y."/>
            <person name="Stamenkovic-Radak M."/>
            <person name="Jelic M."/>
            <person name="Veselinovic M.S."/>
            <person name="Tanaskovic M."/>
            <person name="Eric P."/>
            <person name="Gao J.J."/>
            <person name="Katoh T.K."/>
            <person name="Toda M.J."/>
            <person name="Watabe H."/>
            <person name="Watada M."/>
            <person name="Davis J.S."/>
            <person name="Moyle L.C."/>
            <person name="Manoli G."/>
            <person name="Bertolini E."/>
            <person name="Kostal V."/>
            <person name="Hawley R.S."/>
            <person name="Takahashi A."/>
            <person name="Jones C.D."/>
            <person name="Price D.K."/>
            <person name="Whiteman N."/>
            <person name="Kopp A."/>
            <person name="Matute D.R."/>
            <person name="Petrov D.A."/>
        </authorList>
    </citation>
    <scope>NUCLEOTIDE SEQUENCE [LARGE SCALE GENOMIC DNA]</scope>
</reference>
<dbReference type="InterPro" id="IPR047228">
    <property type="entry name" value="KH-I_MEX3_rpt1"/>
</dbReference>
<dbReference type="RefSeq" id="XP_016974931.1">
    <property type="nucleotide sequence ID" value="XM_017119442.1"/>
</dbReference>
<dbReference type="Pfam" id="PF00013">
    <property type="entry name" value="KH_1"/>
    <property type="match status" value="2"/>
</dbReference>
<dbReference type="CDD" id="cd16518">
    <property type="entry name" value="RING-HC_MEX3"/>
    <property type="match status" value="1"/>
</dbReference>
<dbReference type="RefSeq" id="XP_016974932.1">
    <property type="nucleotide sequence ID" value="XM_017119443.1"/>
</dbReference>
<dbReference type="Gene3D" id="3.30.40.10">
    <property type="entry name" value="Zinc/RING finger domain, C3HC4 (zinc finger)"/>
    <property type="match status" value="1"/>
</dbReference>
<evidence type="ECO:0000313" key="18">
    <source>
        <dbReference type="RefSeq" id="XP_016974934.1"/>
    </source>
</evidence>
<keyword evidence="5 10" id="KW-0479">Metal-binding</keyword>
<gene>
    <name evidence="14 15 16 17 18" type="primary">LOC108041513</name>
    <name evidence="12" type="synonym">108041513</name>
</gene>
<dbReference type="InterPro" id="IPR004088">
    <property type="entry name" value="KH_dom_type_1"/>
</dbReference>
<evidence type="ECO:0000256" key="5">
    <source>
        <dbReference type="ARBA" id="ARBA00022771"/>
    </source>
</evidence>
<dbReference type="GO" id="GO:0010468">
    <property type="term" value="P:regulation of gene expression"/>
    <property type="evidence" value="ECO:0007669"/>
    <property type="project" value="UniProtKB-ARBA"/>
</dbReference>
<dbReference type="SMART" id="SM00184">
    <property type="entry name" value="RING"/>
    <property type="match status" value="1"/>
</dbReference>
<dbReference type="GO" id="GO:0005737">
    <property type="term" value="C:cytoplasm"/>
    <property type="evidence" value="ECO:0007669"/>
    <property type="project" value="UniProtKB-SubCell"/>
</dbReference>
<evidence type="ECO:0000313" key="14">
    <source>
        <dbReference type="RefSeq" id="XP_016974930.1"/>
    </source>
</evidence>
<dbReference type="PANTHER" id="PTHR23285">
    <property type="entry name" value="RING FINGER AND KH DOMAIN CONTAINING PROTEIN 1"/>
    <property type="match status" value="1"/>
</dbReference>
<dbReference type="RefSeq" id="XP_016974933.1">
    <property type="nucleotide sequence ID" value="XM_017119444.1"/>
</dbReference>
<evidence type="ECO:0000259" key="11">
    <source>
        <dbReference type="PROSITE" id="PS50089"/>
    </source>
</evidence>
<evidence type="ECO:0000256" key="7">
    <source>
        <dbReference type="ARBA" id="ARBA00022884"/>
    </source>
</evidence>
<dbReference type="EnsemblMetazoa" id="XM_017119443.2">
    <property type="protein sequence ID" value="XP_016974932.1"/>
    <property type="gene ID" value="LOC108041513"/>
</dbReference>
<evidence type="ECO:0000313" key="13">
    <source>
        <dbReference type="Proteomes" id="UP001652680"/>
    </source>
</evidence>
<evidence type="ECO:0000256" key="3">
    <source>
        <dbReference type="ARBA" id="ARBA00022490"/>
    </source>
</evidence>
<dbReference type="GO" id="GO:0005634">
    <property type="term" value="C:nucleus"/>
    <property type="evidence" value="ECO:0007669"/>
    <property type="project" value="UniProtKB-SubCell"/>
</dbReference>
<accession>A0A6P4EEI5</accession>
<evidence type="ECO:0000256" key="2">
    <source>
        <dbReference type="ARBA" id="ARBA00004496"/>
    </source>
</evidence>
<dbReference type="PROSITE" id="PS50084">
    <property type="entry name" value="KH_TYPE_1"/>
    <property type="match status" value="2"/>
</dbReference>
<dbReference type="FunFam" id="3.30.1370.10:FF:000012">
    <property type="entry name" value="Mex-3 RNA-binding family member D"/>
    <property type="match status" value="1"/>
</dbReference>
<dbReference type="InterPro" id="IPR001841">
    <property type="entry name" value="Znf_RING"/>
</dbReference>
<feature type="domain" description="RING-type" evidence="11">
    <location>
        <begin position="667"/>
        <end position="707"/>
    </location>
</feature>
<keyword evidence="5 10" id="KW-0863">Zinc-finger</keyword>
<evidence type="ECO:0000256" key="9">
    <source>
        <dbReference type="PROSITE-ProRule" id="PRU00117"/>
    </source>
</evidence>